<protein>
    <submittedName>
        <fullName evidence="1">Uncharacterized protein</fullName>
    </submittedName>
</protein>
<dbReference type="KEGG" id="acab:QRX50_28560"/>
<evidence type="ECO:0000313" key="1">
    <source>
        <dbReference type="EMBL" id="WIX75461.1"/>
    </source>
</evidence>
<dbReference type="AlphaFoldDB" id="A0A9Y2MRH1"/>
<dbReference type="EMBL" id="CP127294">
    <property type="protein sequence ID" value="WIX75461.1"/>
    <property type="molecule type" value="Genomic_DNA"/>
</dbReference>
<accession>A0A9Y2MRH1</accession>
<name>A0A9Y2MRH1_9PSEU</name>
<proteinExistence type="predicted"/>
<sequence length="138" mass="14604">MFRLLPSLVHVALDASGIAVAEILGLGADGAVRHTRVTVSDPFGQAHVTAVGVLIGTERVLGLDGGAPLAAGLHVPERAVNAERAVSRLRDFGVSVAPSLAREGADVRTRKSRFVSRKPELSCRRDRRAVENHEGVGR</sequence>
<dbReference type="Proteomes" id="UP001236014">
    <property type="component" value="Chromosome"/>
</dbReference>
<gene>
    <name evidence="1" type="ORF">QRX50_28560</name>
</gene>
<reference evidence="1 2" key="1">
    <citation type="submission" date="2023-06" db="EMBL/GenBank/DDBJ databases">
        <authorList>
            <person name="Oyuntsetseg B."/>
            <person name="Kim S.B."/>
        </authorList>
    </citation>
    <scope>NUCLEOTIDE SEQUENCE [LARGE SCALE GENOMIC DNA]</scope>
    <source>
        <strain evidence="1 2">2-15</strain>
    </source>
</reference>
<dbReference type="RefSeq" id="WP_285966232.1">
    <property type="nucleotide sequence ID" value="NZ_CP127294.1"/>
</dbReference>
<evidence type="ECO:0000313" key="2">
    <source>
        <dbReference type="Proteomes" id="UP001236014"/>
    </source>
</evidence>
<organism evidence="1 2">
    <name type="scientific">Amycolatopsis carbonis</name>
    <dbReference type="NCBI Taxonomy" id="715471"/>
    <lineage>
        <taxon>Bacteria</taxon>
        <taxon>Bacillati</taxon>
        <taxon>Actinomycetota</taxon>
        <taxon>Actinomycetes</taxon>
        <taxon>Pseudonocardiales</taxon>
        <taxon>Pseudonocardiaceae</taxon>
        <taxon>Amycolatopsis</taxon>
    </lineage>
</organism>
<keyword evidence="2" id="KW-1185">Reference proteome</keyword>